<dbReference type="Proteomes" id="UP000069697">
    <property type="component" value="Unassembled WGS sequence"/>
</dbReference>
<dbReference type="GO" id="GO:0046872">
    <property type="term" value="F:metal ion binding"/>
    <property type="evidence" value="ECO:0007669"/>
    <property type="project" value="UniProtKB-KW"/>
</dbReference>
<dbReference type="EMBL" id="BCNV01000003">
    <property type="protein sequence ID" value="GAS83761.1"/>
    <property type="molecule type" value="Genomic_DNA"/>
</dbReference>
<dbReference type="PROSITE" id="PS00198">
    <property type="entry name" value="4FE4S_FER_1"/>
    <property type="match status" value="1"/>
</dbReference>
<feature type="domain" description="4Fe-4S ferredoxin-type" evidence="4">
    <location>
        <begin position="33"/>
        <end position="62"/>
    </location>
</feature>
<sequence>MSWVITATCEDERLAKCIVACPEEAIQTSPDAKQYFINPTLCTDCGLCDLACPVAAIFPESAVPKQWKHSIEENRLFFLT</sequence>
<dbReference type="Gene3D" id="3.30.70.20">
    <property type="match status" value="1"/>
</dbReference>
<evidence type="ECO:0000256" key="3">
    <source>
        <dbReference type="ARBA" id="ARBA00023014"/>
    </source>
</evidence>
<evidence type="ECO:0000313" key="5">
    <source>
        <dbReference type="EMBL" id="GAS83761.1"/>
    </source>
</evidence>
<organism evidence="5 6">
    <name type="scientific">Paenibacillus amylolyticus</name>
    <dbReference type="NCBI Taxonomy" id="1451"/>
    <lineage>
        <taxon>Bacteria</taxon>
        <taxon>Bacillati</taxon>
        <taxon>Bacillota</taxon>
        <taxon>Bacilli</taxon>
        <taxon>Bacillales</taxon>
        <taxon>Paenibacillaceae</taxon>
        <taxon>Paenibacillus</taxon>
    </lineage>
</organism>
<evidence type="ECO:0000256" key="2">
    <source>
        <dbReference type="ARBA" id="ARBA00023004"/>
    </source>
</evidence>
<dbReference type="InterPro" id="IPR017900">
    <property type="entry name" value="4Fe4S_Fe_S_CS"/>
</dbReference>
<dbReference type="PROSITE" id="PS51379">
    <property type="entry name" value="4FE4S_FER_2"/>
    <property type="match status" value="1"/>
</dbReference>
<comment type="caution">
    <text evidence="5">The sequence shown here is derived from an EMBL/GenBank/DDBJ whole genome shotgun (WGS) entry which is preliminary data.</text>
</comment>
<protein>
    <recommendedName>
        <fullName evidence="4">4Fe-4S ferredoxin-type domain-containing protein</fullName>
    </recommendedName>
</protein>
<keyword evidence="1" id="KW-0479">Metal-binding</keyword>
<keyword evidence="3" id="KW-0411">Iron-sulfur</keyword>
<name>A0A100VPL4_PAEAM</name>
<dbReference type="InterPro" id="IPR017896">
    <property type="entry name" value="4Fe4S_Fe-S-bd"/>
</dbReference>
<keyword evidence="2" id="KW-0408">Iron</keyword>
<dbReference type="GO" id="GO:0051536">
    <property type="term" value="F:iron-sulfur cluster binding"/>
    <property type="evidence" value="ECO:0007669"/>
    <property type="project" value="UniProtKB-KW"/>
</dbReference>
<reference evidence="5 6" key="1">
    <citation type="journal article" date="2016" name="Genome Announc.">
        <title>Draft Genome Sequence of Paenibacillus amylolyticus Heshi-A3, Isolated from Fermented Rice Bran in a Japanese Fermented Seafood Dish.</title>
        <authorList>
            <person name="Akuzawa S."/>
            <person name="Nagaoka J."/>
            <person name="Kanekatsu M."/>
            <person name="Kubota E."/>
            <person name="Ohtake R."/>
            <person name="Suzuki T."/>
            <person name="Kanesaki Y."/>
        </authorList>
    </citation>
    <scope>NUCLEOTIDE SEQUENCE [LARGE SCALE GENOMIC DNA]</scope>
    <source>
        <strain evidence="5 6">Heshi-A3</strain>
    </source>
</reference>
<dbReference type="RefSeq" id="WP_062836277.1">
    <property type="nucleotide sequence ID" value="NZ_BCNV01000003.1"/>
</dbReference>
<evidence type="ECO:0000256" key="1">
    <source>
        <dbReference type="ARBA" id="ARBA00022723"/>
    </source>
</evidence>
<reference evidence="6" key="2">
    <citation type="submission" date="2016-01" db="EMBL/GenBank/DDBJ databases">
        <title>Draft Genome Sequence of Paenibacillus amylolyticus Heshi-A3 that Was Isolated from Fermented Rice Bran with Aging Salted Mackerel, Which Was Named Heshiko as Traditional Fermented Seafood in Japan.</title>
        <authorList>
            <person name="Akuzawa S."/>
            <person name="Nakagawa J."/>
            <person name="Kanekatsu T."/>
            <person name="Kubota E."/>
            <person name="Ohtake R."/>
            <person name="Suzuki T."/>
            <person name="Kanesaki Y."/>
        </authorList>
    </citation>
    <scope>NUCLEOTIDE SEQUENCE [LARGE SCALE GENOMIC DNA]</scope>
    <source>
        <strain evidence="6">Heshi-A3</strain>
    </source>
</reference>
<evidence type="ECO:0000313" key="6">
    <source>
        <dbReference type="Proteomes" id="UP000069697"/>
    </source>
</evidence>
<accession>A0A100VPL4</accession>
<dbReference type="Pfam" id="PF00037">
    <property type="entry name" value="Fer4"/>
    <property type="match status" value="1"/>
</dbReference>
<proteinExistence type="predicted"/>
<dbReference type="SUPFAM" id="SSF54862">
    <property type="entry name" value="4Fe-4S ferredoxins"/>
    <property type="match status" value="1"/>
</dbReference>
<evidence type="ECO:0000259" key="4">
    <source>
        <dbReference type="PROSITE" id="PS51379"/>
    </source>
</evidence>
<gene>
    <name evidence="5" type="ORF">PAHA3_3851</name>
</gene>
<dbReference type="AlphaFoldDB" id="A0A100VPL4"/>